<reference evidence="1" key="1">
    <citation type="submission" date="2019-12" db="EMBL/GenBank/DDBJ databases">
        <title>Genome sequencing and annotation of Brassica cretica.</title>
        <authorList>
            <person name="Studholme D.J."/>
            <person name="Sarris P."/>
        </authorList>
    </citation>
    <scope>NUCLEOTIDE SEQUENCE</scope>
    <source>
        <strain evidence="1">PFS-109/04</strain>
        <tissue evidence="1">Leaf</tissue>
    </source>
</reference>
<comment type="caution">
    <text evidence="1">The sequence shown here is derived from an EMBL/GenBank/DDBJ whole genome shotgun (WGS) entry which is preliminary data.</text>
</comment>
<dbReference type="Proteomes" id="UP000712600">
    <property type="component" value="Unassembled WGS sequence"/>
</dbReference>
<evidence type="ECO:0000313" key="2">
    <source>
        <dbReference type="Proteomes" id="UP000712600"/>
    </source>
</evidence>
<name>A0A8S9SHG4_BRACR</name>
<dbReference type="AlphaFoldDB" id="A0A8S9SHG4"/>
<organism evidence="1 2">
    <name type="scientific">Brassica cretica</name>
    <name type="common">Mustard</name>
    <dbReference type="NCBI Taxonomy" id="69181"/>
    <lineage>
        <taxon>Eukaryota</taxon>
        <taxon>Viridiplantae</taxon>
        <taxon>Streptophyta</taxon>
        <taxon>Embryophyta</taxon>
        <taxon>Tracheophyta</taxon>
        <taxon>Spermatophyta</taxon>
        <taxon>Magnoliopsida</taxon>
        <taxon>eudicotyledons</taxon>
        <taxon>Gunneridae</taxon>
        <taxon>Pentapetalae</taxon>
        <taxon>rosids</taxon>
        <taxon>malvids</taxon>
        <taxon>Brassicales</taxon>
        <taxon>Brassicaceae</taxon>
        <taxon>Brassiceae</taxon>
        <taxon>Brassica</taxon>
    </lineage>
</organism>
<gene>
    <name evidence="1" type="ORF">F2Q69_00032718</name>
</gene>
<accession>A0A8S9SHG4</accession>
<sequence>MQNSKADSLARSVWKQSSFVVHMDQDLPVWFTESVSGSNRLSLFTWIKMLVALLGVLQRQHVSSSVHQPGLKFV</sequence>
<dbReference type="EMBL" id="QGKX02000004">
    <property type="protein sequence ID" value="KAF3599423.1"/>
    <property type="molecule type" value="Genomic_DNA"/>
</dbReference>
<evidence type="ECO:0000313" key="1">
    <source>
        <dbReference type="EMBL" id="KAF3599423.1"/>
    </source>
</evidence>
<protein>
    <submittedName>
        <fullName evidence="1">Uncharacterized protein</fullName>
    </submittedName>
</protein>
<proteinExistence type="predicted"/>